<dbReference type="SMART" id="SM00559">
    <property type="entry name" value="Ku78"/>
    <property type="match status" value="1"/>
</dbReference>
<gene>
    <name evidence="2" type="primary">ku</name>
    <name evidence="5" type="ORF">SCD90_12935</name>
</gene>
<dbReference type="PIRSF" id="PIRSF006493">
    <property type="entry name" value="Prok_Ku"/>
    <property type="match status" value="1"/>
</dbReference>
<dbReference type="Pfam" id="PF02735">
    <property type="entry name" value="Ku"/>
    <property type="match status" value="1"/>
</dbReference>
<dbReference type="PANTHER" id="PTHR41251">
    <property type="entry name" value="NON-HOMOLOGOUS END JOINING PROTEIN KU"/>
    <property type="match status" value="1"/>
</dbReference>
<dbReference type="HAMAP" id="MF_01875">
    <property type="entry name" value="Prokaryotic_Ku"/>
    <property type="match status" value="1"/>
</dbReference>
<evidence type="ECO:0000313" key="6">
    <source>
        <dbReference type="Proteomes" id="UP001274321"/>
    </source>
</evidence>
<dbReference type="PANTHER" id="PTHR41251:SF1">
    <property type="entry name" value="NON-HOMOLOGOUS END JOINING PROTEIN KU"/>
    <property type="match status" value="1"/>
</dbReference>
<keyword evidence="2" id="KW-0234">DNA repair</keyword>
<feature type="region of interest" description="Disordered" evidence="3">
    <location>
        <begin position="260"/>
        <end position="288"/>
    </location>
</feature>
<keyword evidence="2" id="KW-0227">DNA damage</keyword>
<proteinExistence type="inferred from homology"/>
<dbReference type="Gene3D" id="2.40.290.10">
    <property type="match status" value="1"/>
</dbReference>
<evidence type="ECO:0000256" key="3">
    <source>
        <dbReference type="SAM" id="MobiDB-lite"/>
    </source>
</evidence>
<feature type="domain" description="Ku" evidence="4">
    <location>
        <begin position="55"/>
        <end position="185"/>
    </location>
</feature>
<dbReference type="EMBL" id="JAXAFJ010000008">
    <property type="protein sequence ID" value="MDX6806971.1"/>
    <property type="molecule type" value="Genomic_DNA"/>
</dbReference>
<evidence type="ECO:0000256" key="1">
    <source>
        <dbReference type="ARBA" id="ARBA00023125"/>
    </source>
</evidence>
<dbReference type="NCBIfam" id="TIGR02772">
    <property type="entry name" value="Ku_bact"/>
    <property type="match status" value="1"/>
</dbReference>
<dbReference type="RefSeq" id="WP_319845095.1">
    <property type="nucleotide sequence ID" value="NZ_JAXAFJ010000008.1"/>
</dbReference>
<accession>A0ABU4RVS4</accession>
<keyword evidence="2" id="KW-0233">DNA recombination</keyword>
<reference evidence="5 6" key="1">
    <citation type="submission" date="2023-11" db="EMBL/GenBank/DDBJ databases">
        <authorList>
            <person name="Bao R."/>
        </authorList>
    </citation>
    <scope>NUCLEOTIDE SEQUENCE [LARGE SCALE GENOMIC DNA]</scope>
    <source>
        <strain evidence="5 6">PJ23</strain>
    </source>
</reference>
<comment type="caution">
    <text evidence="5">The sequence shown here is derived from an EMBL/GenBank/DDBJ whole genome shotgun (WGS) entry which is preliminary data.</text>
</comment>
<organism evidence="5 6">
    <name type="scientific">Terrihabitans rhizophilus</name>
    <dbReference type="NCBI Taxonomy" id="3092662"/>
    <lineage>
        <taxon>Bacteria</taxon>
        <taxon>Pseudomonadati</taxon>
        <taxon>Pseudomonadota</taxon>
        <taxon>Alphaproteobacteria</taxon>
        <taxon>Hyphomicrobiales</taxon>
        <taxon>Terrihabitans</taxon>
    </lineage>
</organism>
<comment type="subunit">
    <text evidence="2">Homodimer. Interacts with LigD.</text>
</comment>
<keyword evidence="6" id="KW-1185">Reference proteome</keyword>
<feature type="compositionally biased region" description="Basic and acidic residues" evidence="3">
    <location>
        <begin position="260"/>
        <end position="270"/>
    </location>
</feature>
<dbReference type="SUPFAM" id="SSF100939">
    <property type="entry name" value="SPOC domain-like"/>
    <property type="match status" value="1"/>
</dbReference>
<sequence length="288" mass="31864">MARSTSWKGYLKLSLVSCAVAMTPAQSERDRVRFNTLNKATGNRLKQRLIDAGTGEEVDREDVTRGYEFAKGEHIMVEDEDLEKVALPTKHTIDIEQFVPMDELDPLWMGDHHYLMPDDAVAEEAFAVIRDAMKENNVAGIARLIVNGRERYIVVRPRGKGVLLTTLRYPYEMRSEAEAFSRIGDADAPEDMVEAARQIMRQKTVRFEASALKDRYQAALQKLLKAKQAGGSVAAPSPAKAAPEKVVGLFEALKRSIAAEKAAKPEAAERKPKKAAAPRGKGSRRSAA</sequence>
<protein>
    <recommendedName>
        <fullName evidence="2">Non-homologous end joining protein Ku</fullName>
    </recommendedName>
</protein>
<evidence type="ECO:0000259" key="4">
    <source>
        <dbReference type="SMART" id="SM00559"/>
    </source>
</evidence>
<name>A0ABU4RVS4_9HYPH</name>
<dbReference type="Proteomes" id="UP001274321">
    <property type="component" value="Unassembled WGS sequence"/>
</dbReference>
<comment type="function">
    <text evidence="2">With LigD forms a non-homologous end joining (NHEJ) DNA repair enzyme, which repairs dsDNA breaks with reduced fidelity. Binds linear dsDNA with 5'- and 3'- overhangs but not closed circular dsDNA nor ssDNA. Recruits and stimulates the ligase activity of LigD.</text>
</comment>
<feature type="compositionally biased region" description="Basic residues" evidence="3">
    <location>
        <begin position="271"/>
        <end position="288"/>
    </location>
</feature>
<evidence type="ECO:0000256" key="2">
    <source>
        <dbReference type="HAMAP-Rule" id="MF_01875"/>
    </source>
</evidence>
<dbReference type="InterPro" id="IPR006164">
    <property type="entry name" value="DNA_bd_Ku70/Ku80"/>
</dbReference>
<evidence type="ECO:0000313" key="5">
    <source>
        <dbReference type="EMBL" id="MDX6806971.1"/>
    </source>
</evidence>
<comment type="similarity">
    <text evidence="2">Belongs to the prokaryotic Ku family.</text>
</comment>
<keyword evidence="1 2" id="KW-0238">DNA-binding</keyword>
<dbReference type="InterPro" id="IPR016194">
    <property type="entry name" value="SPOC-like_C_dom_sf"/>
</dbReference>
<dbReference type="InterPro" id="IPR009187">
    <property type="entry name" value="Prok_Ku"/>
</dbReference>